<evidence type="ECO:0000259" key="2">
    <source>
        <dbReference type="SMART" id="SM01083"/>
    </source>
</evidence>
<evidence type="ECO:0000313" key="3">
    <source>
        <dbReference type="EMBL" id="KAJ3257426.1"/>
    </source>
</evidence>
<dbReference type="AlphaFoldDB" id="A0AAD5UGB0"/>
<dbReference type="SMART" id="SM01083">
    <property type="entry name" value="Cir_N"/>
    <property type="match status" value="1"/>
</dbReference>
<dbReference type="Pfam" id="PF10197">
    <property type="entry name" value="Cir_N"/>
    <property type="match status" value="1"/>
</dbReference>
<name>A0AAD5UGB0_9FUNG</name>
<dbReference type="Proteomes" id="UP001210925">
    <property type="component" value="Unassembled WGS sequence"/>
</dbReference>
<dbReference type="InterPro" id="IPR019339">
    <property type="entry name" value="CIR_N_dom"/>
</dbReference>
<dbReference type="PANTHER" id="PTHR22093">
    <property type="entry name" value="LEUKOCYTE RECEPTOR CLUSTER LRC MEMBER 1"/>
    <property type="match status" value="1"/>
</dbReference>
<gene>
    <name evidence="3" type="ORF">HK103_004501</name>
</gene>
<feature type="domain" description="CBF1-interacting co-repressor CIR N-terminal" evidence="2">
    <location>
        <begin position="11"/>
        <end position="47"/>
    </location>
</feature>
<protein>
    <recommendedName>
        <fullName evidence="2">CBF1-interacting co-repressor CIR N-terminal domain-containing protein</fullName>
    </recommendedName>
</protein>
<evidence type="ECO:0000256" key="1">
    <source>
        <dbReference type="SAM" id="MobiDB-lite"/>
    </source>
</evidence>
<dbReference type="EMBL" id="JADGKB010000038">
    <property type="protein sequence ID" value="KAJ3257426.1"/>
    <property type="molecule type" value="Genomic_DNA"/>
</dbReference>
<dbReference type="PANTHER" id="PTHR22093:SF0">
    <property type="entry name" value="LEUKOCYTE RECEPTOR CLUSTER MEMBER 1"/>
    <property type="match status" value="1"/>
</dbReference>
<evidence type="ECO:0000313" key="4">
    <source>
        <dbReference type="Proteomes" id="UP001210925"/>
    </source>
</evidence>
<sequence>MGKLNISHHKSWHVYSKDNINKVKADEKKAAEEEQLRQDRILKADQEARIKLLRENAGIMHEEKVERVHLFEEEERLHGFEKAVDEKQLDQKAKEDKHTWFLGETRDGKKDSPWYTERDYGKESKEKAMDPAKKKRKDKLEKSRKEREDPMKLLSKIIQKEKKSVQKKSVEQLRQERLEREEAERKRTHKLLNPNSNRHDSDSRYYNSQFNPDIVKRRSEGYTRR</sequence>
<reference evidence="3" key="1">
    <citation type="submission" date="2020-05" db="EMBL/GenBank/DDBJ databases">
        <title>Phylogenomic resolution of chytrid fungi.</title>
        <authorList>
            <person name="Stajich J.E."/>
            <person name="Amses K."/>
            <person name="Simmons R."/>
            <person name="Seto K."/>
            <person name="Myers J."/>
            <person name="Bonds A."/>
            <person name="Quandt C.A."/>
            <person name="Barry K."/>
            <person name="Liu P."/>
            <person name="Grigoriev I."/>
            <person name="Longcore J.E."/>
            <person name="James T.Y."/>
        </authorList>
    </citation>
    <scope>NUCLEOTIDE SEQUENCE</scope>
    <source>
        <strain evidence="3">PLAUS21</strain>
    </source>
</reference>
<feature type="compositionally biased region" description="Basic and acidic residues" evidence="1">
    <location>
        <begin position="214"/>
        <end position="225"/>
    </location>
</feature>
<feature type="compositionally biased region" description="Basic and acidic residues" evidence="1">
    <location>
        <begin position="81"/>
        <end position="151"/>
    </location>
</feature>
<keyword evidence="4" id="KW-1185">Reference proteome</keyword>
<accession>A0AAD5UGB0</accession>
<feature type="region of interest" description="Disordered" evidence="1">
    <location>
        <begin position="81"/>
        <end position="225"/>
    </location>
</feature>
<dbReference type="InterPro" id="IPR039875">
    <property type="entry name" value="LENG1-like"/>
</dbReference>
<comment type="caution">
    <text evidence="3">The sequence shown here is derived from an EMBL/GenBank/DDBJ whole genome shotgun (WGS) entry which is preliminary data.</text>
</comment>
<feature type="compositionally biased region" description="Basic and acidic residues" evidence="1">
    <location>
        <begin position="158"/>
        <end position="185"/>
    </location>
</feature>
<organism evidence="3 4">
    <name type="scientific">Boothiomyces macroporosus</name>
    <dbReference type="NCBI Taxonomy" id="261099"/>
    <lineage>
        <taxon>Eukaryota</taxon>
        <taxon>Fungi</taxon>
        <taxon>Fungi incertae sedis</taxon>
        <taxon>Chytridiomycota</taxon>
        <taxon>Chytridiomycota incertae sedis</taxon>
        <taxon>Chytridiomycetes</taxon>
        <taxon>Rhizophydiales</taxon>
        <taxon>Terramycetaceae</taxon>
        <taxon>Boothiomyces</taxon>
    </lineage>
</organism>
<proteinExistence type="predicted"/>